<comment type="similarity">
    <text evidence="1">Belongs to the amidase family.</text>
</comment>
<dbReference type="PANTHER" id="PTHR11895:SF7">
    <property type="entry name" value="GLUTAMYL-TRNA(GLN) AMIDOTRANSFERASE SUBUNIT A, MITOCHONDRIAL"/>
    <property type="match status" value="1"/>
</dbReference>
<dbReference type="NCBIfam" id="NF004815">
    <property type="entry name" value="PRK06169.1"/>
    <property type="match status" value="1"/>
</dbReference>
<dbReference type="GO" id="GO:0004040">
    <property type="term" value="F:amidase activity"/>
    <property type="evidence" value="ECO:0007669"/>
    <property type="project" value="UniProtKB-EC"/>
</dbReference>
<feature type="domain" description="Amidase" evidence="2">
    <location>
        <begin position="27"/>
        <end position="452"/>
    </location>
</feature>
<gene>
    <name evidence="3" type="ORF">FHP25_32880</name>
</gene>
<keyword evidence="4" id="KW-1185">Reference proteome</keyword>
<dbReference type="EC" id="3.5.1.4" evidence="3"/>
<dbReference type="PANTHER" id="PTHR11895">
    <property type="entry name" value="TRANSAMIDASE"/>
    <property type="match status" value="1"/>
</dbReference>
<keyword evidence="3" id="KW-0378">Hydrolase</keyword>
<evidence type="ECO:0000259" key="2">
    <source>
        <dbReference type="Pfam" id="PF01425"/>
    </source>
</evidence>
<dbReference type="EMBL" id="VDUZ01000053">
    <property type="protein sequence ID" value="TXL70801.1"/>
    <property type="molecule type" value="Genomic_DNA"/>
</dbReference>
<comment type="caution">
    <text evidence="3">The sequence shown here is derived from an EMBL/GenBank/DDBJ whole genome shotgun (WGS) entry which is preliminary data.</text>
</comment>
<dbReference type="Proteomes" id="UP000321638">
    <property type="component" value="Unassembled WGS sequence"/>
</dbReference>
<dbReference type="InterPro" id="IPR036928">
    <property type="entry name" value="AS_sf"/>
</dbReference>
<proteinExistence type="inferred from homology"/>
<name>A0A5C8PCK8_9HYPH</name>
<dbReference type="InterPro" id="IPR023631">
    <property type="entry name" value="Amidase_dom"/>
</dbReference>
<protein>
    <submittedName>
        <fullName evidence="3">Amidase</fullName>
        <ecNumber evidence="3">3.5.1.4</ecNumber>
    </submittedName>
</protein>
<organism evidence="3 4">
    <name type="scientific">Vineibacter terrae</name>
    <dbReference type="NCBI Taxonomy" id="2586908"/>
    <lineage>
        <taxon>Bacteria</taxon>
        <taxon>Pseudomonadati</taxon>
        <taxon>Pseudomonadota</taxon>
        <taxon>Alphaproteobacteria</taxon>
        <taxon>Hyphomicrobiales</taxon>
        <taxon>Vineibacter</taxon>
    </lineage>
</organism>
<dbReference type="OrthoDB" id="7245165at2"/>
<dbReference type="Pfam" id="PF01425">
    <property type="entry name" value="Amidase"/>
    <property type="match status" value="1"/>
</dbReference>
<evidence type="ECO:0000313" key="3">
    <source>
        <dbReference type="EMBL" id="TXL70801.1"/>
    </source>
</evidence>
<reference evidence="3 4" key="1">
    <citation type="submission" date="2019-06" db="EMBL/GenBank/DDBJ databases">
        <title>New taxonomy in bacterial strain CC-CFT640, isolated from vineyard.</title>
        <authorList>
            <person name="Lin S.-Y."/>
            <person name="Tsai C.-F."/>
            <person name="Young C.-C."/>
        </authorList>
    </citation>
    <scope>NUCLEOTIDE SEQUENCE [LARGE SCALE GENOMIC DNA]</scope>
    <source>
        <strain evidence="3 4">CC-CFT640</strain>
    </source>
</reference>
<evidence type="ECO:0000256" key="1">
    <source>
        <dbReference type="ARBA" id="ARBA00009199"/>
    </source>
</evidence>
<dbReference type="Gene3D" id="3.90.1300.10">
    <property type="entry name" value="Amidase signature (AS) domain"/>
    <property type="match status" value="1"/>
</dbReference>
<accession>A0A5C8PCK8</accession>
<sequence length="473" mass="50343">MAADLAMMPAHALARLFKKGKASPVEAAKAALARIASFNPVLNCMQHVDADGALAQAKASEKRWAKGKPLGPLDGVPTTIKDMIQTSGMPTRMGSAAIGPEGPWEIDAPVTARLRQAGAVLLGKTTSPEYGWKGVTDSKLYGITRNPWDIHKTPGGSSGGGTAAEAVGIGNLAMGTDGAGSVRIPCSFTGLFGLKPTFARVPLYPPSAQGTLSNAGPMTRTVRDAALMMNVIARPDVRDWYAIPTDDSEDYLKGLEKGVKGMRIAYSSDLGFVEKDKIDPEVAKSVANAARMFKKLGAKVVEASPKLGGLDPRDIENVHWTSNFSVMLKSFPPEKQALMDPGLLRAAEHGSRHSLEAYIRAGHQRVQLGVIFNHFFEDYDLLLTPTMPMPTFNVGEPAAWGGDGLDIGWTPFTLTFNLTRHPAATIPCGTTKAGLPIGLQIVGPLYADARVLRAAHAFEEEMPIAPPPMAARS</sequence>
<evidence type="ECO:0000313" key="4">
    <source>
        <dbReference type="Proteomes" id="UP000321638"/>
    </source>
</evidence>
<dbReference type="RefSeq" id="WP_147851247.1">
    <property type="nucleotide sequence ID" value="NZ_VDUZ01000053.1"/>
</dbReference>
<dbReference type="AlphaFoldDB" id="A0A5C8PCK8"/>
<dbReference type="InterPro" id="IPR000120">
    <property type="entry name" value="Amidase"/>
</dbReference>
<dbReference type="SUPFAM" id="SSF75304">
    <property type="entry name" value="Amidase signature (AS) enzymes"/>
    <property type="match status" value="1"/>
</dbReference>